<dbReference type="EMBL" id="OU503049">
    <property type="protein sequence ID" value="CAI9775654.1"/>
    <property type="molecule type" value="Genomic_DNA"/>
</dbReference>
<feature type="domain" description="D-isomer specific 2-hydroxyacid dehydrogenase NAD-binding" evidence="1">
    <location>
        <begin position="89"/>
        <end position="138"/>
    </location>
</feature>
<dbReference type="FunFam" id="3.40.50.720:FF:000616">
    <property type="entry name" value="D-3-phosphoglycerate dehydrogenase 2 chloroplastic"/>
    <property type="match status" value="1"/>
</dbReference>
<dbReference type="Pfam" id="PF02826">
    <property type="entry name" value="2-Hacid_dh_C"/>
    <property type="match status" value="1"/>
</dbReference>
<dbReference type="Gene3D" id="3.40.50.720">
    <property type="entry name" value="NAD(P)-binding Rossmann-like Domain"/>
    <property type="match status" value="1"/>
</dbReference>
<evidence type="ECO:0000313" key="2">
    <source>
        <dbReference type="EMBL" id="CAI9775654.1"/>
    </source>
</evidence>
<sequence>MLQLGRLEWLFQHLPFSAANLKNPAFFSDSLLQWGCNAPAWSIGMVFSGAAVADSIDHHHYHDDDSSKPLSFAFASHHNSGRENIKITGGVIDEEALVKALDLGIVAQAALDVFIVEPPPKDNKLVQHVNVTATPHFGASTTEAQEGVAIEIAEAVVGALKGELAATALSAPMVPSESIQLQTSFLNYSSFSLFVRLLASPSPISSITACNEALRRAGAAPAAMRSFAAPAPLLQVRLIFSSHEVAVLIFFRSMLFRSSSSSSSD</sequence>
<dbReference type="Proteomes" id="UP000834106">
    <property type="component" value="Chromosome 14"/>
</dbReference>
<dbReference type="PANTHER" id="PTHR42938:SF22">
    <property type="entry name" value="D-3-PHOSPHOGLYCERATE DEHYDROGENASE"/>
    <property type="match status" value="1"/>
</dbReference>
<accession>A0AAD1ZU73</accession>
<dbReference type="AlphaFoldDB" id="A0AAD1ZU73"/>
<evidence type="ECO:0000313" key="3">
    <source>
        <dbReference type="Proteomes" id="UP000834106"/>
    </source>
</evidence>
<dbReference type="InterPro" id="IPR006140">
    <property type="entry name" value="D-isomer_DH_NAD-bd"/>
</dbReference>
<organism evidence="2 3">
    <name type="scientific">Fraxinus pennsylvanica</name>
    <dbReference type="NCBI Taxonomy" id="56036"/>
    <lineage>
        <taxon>Eukaryota</taxon>
        <taxon>Viridiplantae</taxon>
        <taxon>Streptophyta</taxon>
        <taxon>Embryophyta</taxon>
        <taxon>Tracheophyta</taxon>
        <taxon>Spermatophyta</taxon>
        <taxon>Magnoliopsida</taxon>
        <taxon>eudicotyledons</taxon>
        <taxon>Gunneridae</taxon>
        <taxon>Pentapetalae</taxon>
        <taxon>asterids</taxon>
        <taxon>lamiids</taxon>
        <taxon>Lamiales</taxon>
        <taxon>Oleaceae</taxon>
        <taxon>Oleeae</taxon>
        <taxon>Fraxinus</taxon>
    </lineage>
</organism>
<keyword evidence="3" id="KW-1185">Reference proteome</keyword>
<dbReference type="GO" id="GO:0051287">
    <property type="term" value="F:NAD binding"/>
    <property type="evidence" value="ECO:0007669"/>
    <property type="project" value="InterPro"/>
</dbReference>
<reference evidence="2" key="1">
    <citation type="submission" date="2023-05" db="EMBL/GenBank/DDBJ databases">
        <authorList>
            <person name="Huff M."/>
        </authorList>
    </citation>
    <scope>NUCLEOTIDE SEQUENCE</scope>
</reference>
<gene>
    <name evidence="2" type="ORF">FPE_LOCUS23084</name>
</gene>
<dbReference type="SUPFAM" id="SSF51735">
    <property type="entry name" value="NAD(P)-binding Rossmann-fold domains"/>
    <property type="match status" value="1"/>
</dbReference>
<proteinExistence type="predicted"/>
<dbReference type="GO" id="GO:0004617">
    <property type="term" value="F:phosphoglycerate dehydrogenase activity"/>
    <property type="evidence" value="ECO:0007669"/>
    <property type="project" value="TreeGrafter"/>
</dbReference>
<name>A0AAD1ZU73_9LAMI</name>
<evidence type="ECO:0000259" key="1">
    <source>
        <dbReference type="Pfam" id="PF02826"/>
    </source>
</evidence>
<protein>
    <recommendedName>
        <fullName evidence="1">D-isomer specific 2-hydroxyacid dehydrogenase NAD-binding domain-containing protein</fullName>
    </recommendedName>
</protein>
<dbReference type="PANTHER" id="PTHR42938">
    <property type="entry name" value="FORMATE DEHYDROGENASE 1"/>
    <property type="match status" value="1"/>
</dbReference>
<dbReference type="InterPro" id="IPR036291">
    <property type="entry name" value="NAD(P)-bd_dom_sf"/>
</dbReference>